<keyword evidence="1" id="KW-0812">Transmembrane</keyword>
<proteinExistence type="predicted"/>
<feature type="transmembrane region" description="Helical" evidence="1">
    <location>
        <begin position="144"/>
        <end position="163"/>
    </location>
</feature>
<dbReference type="WormBase" id="CBG09523">
    <property type="protein sequence ID" value="CBP47836"/>
    <property type="gene ID" value="WBGene00031090"/>
    <property type="gene designation" value="Cbr-srxa-19"/>
</dbReference>
<dbReference type="EMBL" id="HE600998">
    <property type="protein sequence ID" value="CAP29078.2"/>
    <property type="molecule type" value="Genomic_DNA"/>
</dbReference>
<keyword evidence="3" id="KW-1185">Reference proteome</keyword>
<dbReference type="OMA" id="THMIWVE"/>
<dbReference type="PANTHER" id="PTHR23018">
    <property type="entry name" value="SERPENTINE RECEPTOR, CLASS XA-RELATED"/>
    <property type="match status" value="1"/>
</dbReference>
<keyword evidence="1" id="KW-1133">Transmembrane helix</keyword>
<feature type="transmembrane region" description="Helical" evidence="1">
    <location>
        <begin position="194"/>
        <end position="211"/>
    </location>
</feature>
<dbReference type="Proteomes" id="UP000008549">
    <property type="component" value="Unassembled WGS sequence"/>
</dbReference>
<dbReference type="Gene3D" id="1.20.1070.10">
    <property type="entry name" value="Rhodopsin 7-helix transmembrane proteins"/>
    <property type="match status" value="1"/>
</dbReference>
<evidence type="ECO:0000313" key="3">
    <source>
        <dbReference type="Proteomes" id="UP000008549"/>
    </source>
</evidence>
<name>A8X8W7_CAEBR</name>
<gene>
    <name evidence="4" type="primary">srxa-19</name>
    <name evidence="2" type="synonym">Cbr-srxa-19</name>
    <name evidence="4" type="ORF">CBG09523</name>
    <name evidence="2" type="ORF">CBG_09523</name>
</gene>
<feature type="transmembrane region" description="Helical" evidence="1">
    <location>
        <begin position="34"/>
        <end position="53"/>
    </location>
</feature>
<organism evidence="2 3">
    <name type="scientific">Caenorhabditis briggsae</name>
    <dbReference type="NCBI Taxonomy" id="6238"/>
    <lineage>
        <taxon>Eukaryota</taxon>
        <taxon>Metazoa</taxon>
        <taxon>Ecdysozoa</taxon>
        <taxon>Nematoda</taxon>
        <taxon>Chromadorea</taxon>
        <taxon>Rhabditida</taxon>
        <taxon>Rhabditina</taxon>
        <taxon>Rhabditomorpha</taxon>
        <taxon>Rhabditoidea</taxon>
        <taxon>Rhabditidae</taxon>
        <taxon>Peloderinae</taxon>
        <taxon>Caenorhabditis</taxon>
    </lineage>
</organism>
<evidence type="ECO:0000313" key="2">
    <source>
        <dbReference type="EMBL" id="CAP29078.2"/>
    </source>
</evidence>
<sequence length="327" mass="39273">MIEKTPRLLHHNMDIVYREVSQTVISWMESAFRLISHTFLATFSILFYFMWYLKIIIKSKAYITHMIWVEILLNVCQHFSVEYVLMTDDQSAVYVFKLVCILFMSIQMWTVNTIRYTMTFLMAVNRFICMVNPKFHKFFQPDTITFFGIGIWMLSFLGSWYLLLLGCFPHFNTDTFVLNTDCEYFQWPDFVYKSHYLLVLTLIMNILKVVYAKLRRCGFFKVAVARVSVVAANRRSRLQTYFVIQSFIIFLVMIYDAAYTSFRRSFEPQFKFLPKNVQILLGWFNIYSSNYINFLIYFVFHKANRHLVFRAIFCDPKWLKPKKIRPT</sequence>
<feature type="transmembrane region" description="Helical" evidence="1">
    <location>
        <begin position="241"/>
        <end position="259"/>
    </location>
</feature>
<protein>
    <submittedName>
        <fullName evidence="2">Protein CBR-SRXA-19</fullName>
    </submittedName>
</protein>
<dbReference type="AlphaFoldDB" id="A8X8W7"/>
<evidence type="ECO:0000256" key="1">
    <source>
        <dbReference type="SAM" id="Phobius"/>
    </source>
</evidence>
<dbReference type="PANTHER" id="PTHR23018:SF15">
    <property type="entry name" value="G_PROTEIN_RECEP_F1_2 DOMAIN-CONTAINING PROTEIN"/>
    <property type="match status" value="1"/>
</dbReference>
<evidence type="ECO:0000313" key="4">
    <source>
        <dbReference type="WormBase" id="CBG09523"/>
    </source>
</evidence>
<dbReference type="HOGENOM" id="CLU_062504_0_0_1"/>
<dbReference type="InterPro" id="IPR005047">
    <property type="entry name" value="7TM_GPCR_serpentine_rcpt_Srxa"/>
</dbReference>
<dbReference type="InParanoid" id="A8X8W7"/>
<feature type="transmembrane region" description="Helical" evidence="1">
    <location>
        <begin position="92"/>
        <end position="111"/>
    </location>
</feature>
<feature type="transmembrane region" description="Helical" evidence="1">
    <location>
        <begin position="279"/>
        <end position="300"/>
    </location>
</feature>
<reference evidence="2 3" key="2">
    <citation type="journal article" date="2011" name="PLoS Genet.">
        <title>Caenorhabditis briggsae recombinant inbred line genotypes reveal inter-strain incompatibility and the evolution of recombination.</title>
        <authorList>
            <person name="Ross J.A."/>
            <person name="Koboldt D.C."/>
            <person name="Staisch J.E."/>
            <person name="Chamberlin H.M."/>
            <person name="Gupta B.P."/>
            <person name="Miller R.D."/>
            <person name="Baird S.E."/>
            <person name="Haag E.S."/>
        </authorList>
    </citation>
    <scope>NUCLEOTIDE SEQUENCE [LARGE SCALE GENOMIC DNA]</scope>
    <source>
        <strain evidence="2 3">AF16</strain>
    </source>
</reference>
<dbReference type="STRING" id="6238.A8X8W7"/>
<reference evidence="2 3" key="1">
    <citation type="journal article" date="2003" name="PLoS Biol.">
        <title>The genome sequence of Caenorhabditis briggsae: a platform for comparative genomics.</title>
        <authorList>
            <person name="Stein L.D."/>
            <person name="Bao Z."/>
            <person name="Blasiar D."/>
            <person name="Blumenthal T."/>
            <person name="Brent M.R."/>
            <person name="Chen N."/>
            <person name="Chinwalla A."/>
            <person name="Clarke L."/>
            <person name="Clee C."/>
            <person name="Coghlan A."/>
            <person name="Coulson A."/>
            <person name="D'Eustachio P."/>
            <person name="Fitch D.H."/>
            <person name="Fulton L.A."/>
            <person name="Fulton R.E."/>
            <person name="Griffiths-Jones S."/>
            <person name="Harris T.W."/>
            <person name="Hillier L.W."/>
            <person name="Kamath R."/>
            <person name="Kuwabara P.E."/>
            <person name="Mardis E.R."/>
            <person name="Marra M.A."/>
            <person name="Miner T.L."/>
            <person name="Minx P."/>
            <person name="Mullikin J.C."/>
            <person name="Plumb R.W."/>
            <person name="Rogers J."/>
            <person name="Schein J.E."/>
            <person name="Sohrmann M."/>
            <person name="Spieth J."/>
            <person name="Stajich J.E."/>
            <person name="Wei C."/>
            <person name="Willey D."/>
            <person name="Wilson R.K."/>
            <person name="Durbin R."/>
            <person name="Waterston R.H."/>
        </authorList>
    </citation>
    <scope>NUCLEOTIDE SEQUENCE [LARGE SCALE GENOMIC DNA]</scope>
    <source>
        <strain evidence="2 3">AF16</strain>
    </source>
</reference>
<dbReference type="eggNOG" id="ENOG502TCQ6">
    <property type="taxonomic scope" value="Eukaryota"/>
</dbReference>
<keyword evidence="1" id="KW-0472">Membrane</keyword>
<accession>A8X8W7</accession>